<keyword evidence="1" id="KW-1133">Transmembrane helix</keyword>
<dbReference type="Proteomes" id="UP000603641">
    <property type="component" value="Unassembled WGS sequence"/>
</dbReference>
<keyword evidence="3" id="KW-1185">Reference proteome</keyword>
<feature type="transmembrane region" description="Helical" evidence="1">
    <location>
        <begin position="75"/>
        <end position="97"/>
    </location>
</feature>
<reference evidence="2 3" key="1">
    <citation type="submission" date="2020-08" db="EMBL/GenBank/DDBJ databases">
        <title>A Genomic Blueprint of the Chicken Gut Microbiome.</title>
        <authorList>
            <person name="Gilroy R."/>
            <person name="Ravi A."/>
            <person name="Getino M."/>
            <person name="Pursley I."/>
            <person name="Horton D.L."/>
            <person name="Alikhan N.-F."/>
            <person name="Baker D."/>
            <person name="Gharbi K."/>
            <person name="Hall N."/>
            <person name="Watson M."/>
            <person name="Adriaenssens E.M."/>
            <person name="Foster-Nyarko E."/>
            <person name="Jarju S."/>
            <person name="Secka A."/>
            <person name="Antonio M."/>
            <person name="Oren A."/>
            <person name="Chaudhuri R."/>
            <person name="La Ragione R.M."/>
            <person name="Hildebrand F."/>
            <person name="Pallen M.J."/>
        </authorList>
    </citation>
    <scope>NUCLEOTIDE SEQUENCE [LARGE SCALE GENOMIC DNA]</scope>
    <source>
        <strain evidence="2 3">Sa2CUA10</strain>
    </source>
</reference>
<protein>
    <submittedName>
        <fullName evidence="2">YitT family protein</fullName>
    </submittedName>
</protein>
<proteinExistence type="predicted"/>
<dbReference type="Pfam" id="PF19700">
    <property type="entry name" value="DUF6198"/>
    <property type="match status" value="1"/>
</dbReference>
<dbReference type="PANTHER" id="PTHR40078:SF1">
    <property type="entry name" value="INTEGRAL MEMBRANE PROTEIN"/>
    <property type="match status" value="1"/>
</dbReference>
<feature type="transmembrane region" description="Helical" evidence="1">
    <location>
        <begin position="158"/>
        <end position="181"/>
    </location>
</feature>
<keyword evidence="1" id="KW-0812">Transmembrane</keyword>
<feature type="transmembrane region" description="Helical" evidence="1">
    <location>
        <begin position="46"/>
        <end position="68"/>
    </location>
</feature>
<gene>
    <name evidence="2" type="ORF">H9648_08255</name>
</gene>
<evidence type="ECO:0000256" key="1">
    <source>
        <dbReference type="SAM" id="Phobius"/>
    </source>
</evidence>
<organism evidence="2 3">
    <name type="scientific">Fictibacillus norfolkensis</name>
    <dbReference type="NCBI Taxonomy" id="2762233"/>
    <lineage>
        <taxon>Bacteria</taxon>
        <taxon>Bacillati</taxon>
        <taxon>Bacillota</taxon>
        <taxon>Bacilli</taxon>
        <taxon>Bacillales</taxon>
        <taxon>Fictibacillaceae</taxon>
        <taxon>Fictibacillus</taxon>
    </lineage>
</organism>
<comment type="caution">
    <text evidence="2">The sequence shown here is derived from an EMBL/GenBank/DDBJ whole genome shotgun (WGS) entry which is preliminary data.</text>
</comment>
<dbReference type="EMBL" id="JACSQM010000003">
    <property type="protein sequence ID" value="MBD7964043.1"/>
    <property type="molecule type" value="Genomic_DNA"/>
</dbReference>
<dbReference type="RefSeq" id="WP_191753424.1">
    <property type="nucleotide sequence ID" value="NZ_JACSQM010000003.1"/>
</dbReference>
<dbReference type="PANTHER" id="PTHR40078">
    <property type="entry name" value="INTEGRAL MEMBRANE PROTEIN-RELATED"/>
    <property type="match status" value="1"/>
</dbReference>
<keyword evidence="1" id="KW-0472">Membrane</keyword>
<feature type="transmembrane region" description="Helical" evidence="1">
    <location>
        <begin position="109"/>
        <end position="131"/>
    </location>
</feature>
<evidence type="ECO:0000313" key="3">
    <source>
        <dbReference type="Proteomes" id="UP000603641"/>
    </source>
</evidence>
<accession>A0ABR8SKN7</accession>
<evidence type="ECO:0000313" key="2">
    <source>
        <dbReference type="EMBL" id="MBD7964043.1"/>
    </source>
</evidence>
<name>A0ABR8SKN7_9BACL</name>
<sequence>MKYAIKLIFFFIGLLIFSYGIAMAVQVKYLGISPWDVLNLALYDRFGFTIGTWNIIVGFLLITCTMILNRKYINIGTFLNAVLVGVFVDSFLFLQILPNSTNTYIDTLILFFGILLMGIGGGMYSAAGIGAGPRDGLMLSLSDLTGYSISRVRISMECLVLVVGLTIGGPVFIFTFLYTFIQSPIYQKSYLGCKKWIAKYMYRFDEKKKFVS</sequence>
<feature type="transmembrane region" description="Helical" evidence="1">
    <location>
        <begin position="7"/>
        <end position="26"/>
    </location>
</feature>
<dbReference type="InterPro" id="IPR038750">
    <property type="entry name" value="YczE/YyaS-like"/>
</dbReference>